<feature type="domain" description="Mop" evidence="3">
    <location>
        <begin position="2"/>
        <end position="68"/>
    </location>
</feature>
<dbReference type="InterPro" id="IPR051815">
    <property type="entry name" value="Molybdate_resp_trans_reg"/>
</dbReference>
<dbReference type="OrthoDB" id="9800709at2"/>
<dbReference type="GO" id="GO:0015689">
    <property type="term" value="P:molybdate ion transport"/>
    <property type="evidence" value="ECO:0007669"/>
    <property type="project" value="InterPro"/>
</dbReference>
<proteinExistence type="predicted"/>
<dbReference type="PANTHER" id="PTHR30432:SF1">
    <property type="entry name" value="DNA-BINDING TRANSCRIPTIONAL DUAL REGULATOR MODE"/>
    <property type="match status" value="1"/>
</dbReference>
<dbReference type="KEGG" id="amim:MIM_c22450"/>
<reference evidence="4 5" key="1">
    <citation type="journal article" date="2014" name="Microbiology">
        <title>Unravelling the complete genome sequence of Advenella mimigardefordensis strain DPN7T and novel insights in the catabolism of the xenobiotic polythioester precursor 3,3'-dithiodipropionate.</title>
        <authorList>
            <person name="Wubbeler J.H."/>
            <person name="Hiessl S."/>
            <person name="Schuldes J."/>
            <person name="Thurmer A."/>
            <person name="Daniel R."/>
            <person name="Steinbuchel A."/>
        </authorList>
    </citation>
    <scope>NUCLEOTIDE SEQUENCE [LARGE SCALE GENOMIC DNA]</scope>
    <source>
        <strain evidence="5">DSM 17166 / LMG 22922 / DPN7</strain>
    </source>
</reference>
<dbReference type="NCBIfam" id="TIGR00638">
    <property type="entry name" value="Mop"/>
    <property type="match status" value="2"/>
</dbReference>
<dbReference type="STRING" id="1247726.MIM_c22450"/>
<keyword evidence="1 2" id="KW-0500">Molybdenum</keyword>
<dbReference type="RefSeq" id="WP_025372959.1">
    <property type="nucleotide sequence ID" value="NZ_CP003915.1"/>
</dbReference>
<dbReference type="EMBL" id="CP003915">
    <property type="protein sequence ID" value="AHG64323.1"/>
    <property type="molecule type" value="Genomic_DNA"/>
</dbReference>
<dbReference type="PANTHER" id="PTHR30432">
    <property type="entry name" value="TRANSCRIPTIONAL REGULATOR MODE"/>
    <property type="match status" value="1"/>
</dbReference>
<gene>
    <name evidence="4" type="ORF">MIM_c22450</name>
</gene>
<dbReference type="InterPro" id="IPR008995">
    <property type="entry name" value="Mo/tungstate-bd_C_term_dom"/>
</dbReference>
<sequence length="142" mass="14787">MKISARNQFPGKIKFIRTGAVNDEIVISISPDQDIVAIITESSTQNLRLTEGAEVFALIKASSIVMATDVDGLVFSARNQLTGTITEVSKGAVNSEVVMDAGNNVKISAVVTNTSFDNLGLATGVKATAIFKASSVIVAAKA</sequence>
<dbReference type="Gene3D" id="2.40.50.100">
    <property type="match status" value="2"/>
</dbReference>
<dbReference type="PATRIC" id="fig|1247726.3.peg.2470"/>
<evidence type="ECO:0000313" key="4">
    <source>
        <dbReference type="EMBL" id="AHG64323.1"/>
    </source>
</evidence>
<dbReference type="Pfam" id="PF03459">
    <property type="entry name" value="TOBE"/>
    <property type="match status" value="2"/>
</dbReference>
<protein>
    <submittedName>
        <fullName evidence="4">Molybdenum-pterin binding domain-containing protein</fullName>
    </submittedName>
</protein>
<dbReference type="PROSITE" id="PS51866">
    <property type="entry name" value="MOP"/>
    <property type="match status" value="2"/>
</dbReference>
<evidence type="ECO:0000256" key="1">
    <source>
        <dbReference type="ARBA" id="ARBA00022505"/>
    </source>
</evidence>
<dbReference type="InterPro" id="IPR004606">
    <property type="entry name" value="Mop_domain"/>
</dbReference>
<dbReference type="Proteomes" id="UP000019095">
    <property type="component" value="Chromosome"/>
</dbReference>
<dbReference type="HOGENOM" id="CLU_118993_0_1_4"/>
<dbReference type="SUPFAM" id="SSF50331">
    <property type="entry name" value="MOP-like"/>
    <property type="match status" value="2"/>
</dbReference>
<keyword evidence="5" id="KW-1185">Reference proteome</keyword>
<evidence type="ECO:0000259" key="3">
    <source>
        <dbReference type="PROSITE" id="PS51866"/>
    </source>
</evidence>
<dbReference type="AlphaFoldDB" id="W0PHA2"/>
<evidence type="ECO:0000313" key="5">
    <source>
        <dbReference type="Proteomes" id="UP000019095"/>
    </source>
</evidence>
<name>W0PHA2_ADVMD</name>
<evidence type="ECO:0000256" key="2">
    <source>
        <dbReference type="PROSITE-ProRule" id="PRU01213"/>
    </source>
</evidence>
<organism evidence="4 5">
    <name type="scientific">Advenella mimigardefordensis (strain DSM 17166 / LMG 22922 / DPN7)</name>
    <dbReference type="NCBI Taxonomy" id="1247726"/>
    <lineage>
        <taxon>Bacteria</taxon>
        <taxon>Pseudomonadati</taxon>
        <taxon>Pseudomonadota</taxon>
        <taxon>Betaproteobacteria</taxon>
        <taxon>Burkholderiales</taxon>
        <taxon>Alcaligenaceae</taxon>
    </lineage>
</organism>
<dbReference type="eggNOG" id="COG3585">
    <property type="taxonomic scope" value="Bacteria"/>
</dbReference>
<accession>W0PHA2</accession>
<feature type="domain" description="Mop" evidence="3">
    <location>
        <begin position="74"/>
        <end position="140"/>
    </location>
</feature>
<dbReference type="InterPro" id="IPR005116">
    <property type="entry name" value="Transp-assoc_OB_typ1"/>
</dbReference>